<proteinExistence type="predicted"/>
<keyword evidence="3" id="KW-1185">Reference proteome</keyword>
<protein>
    <submittedName>
        <fullName evidence="2">Uncharacterized protein</fullName>
    </submittedName>
</protein>
<evidence type="ECO:0000313" key="2">
    <source>
        <dbReference type="EMBL" id="KAG8536185.1"/>
    </source>
</evidence>
<reference evidence="2" key="1">
    <citation type="thesis" date="2020" institute="ProQuest LLC" country="789 East Eisenhower Parkway, Ann Arbor, MI, USA">
        <title>Comparative Genomics and Chromosome Evolution.</title>
        <authorList>
            <person name="Mudd A.B."/>
        </authorList>
    </citation>
    <scope>NUCLEOTIDE SEQUENCE</scope>
    <source>
        <strain evidence="2">237g6f4</strain>
        <tissue evidence="2">Blood</tissue>
    </source>
</reference>
<sequence>MSTKVGQEPSAPFSTTESRRCDHTAAGSKRRQVMTPPRLRAARNLRENSEKQRENLGECVFFNYYF</sequence>
<name>A0AAV6YKK9_ENGPU</name>
<organism evidence="2 3">
    <name type="scientific">Engystomops pustulosus</name>
    <name type="common">Tungara frog</name>
    <name type="synonym">Physalaemus pustulosus</name>
    <dbReference type="NCBI Taxonomy" id="76066"/>
    <lineage>
        <taxon>Eukaryota</taxon>
        <taxon>Metazoa</taxon>
        <taxon>Chordata</taxon>
        <taxon>Craniata</taxon>
        <taxon>Vertebrata</taxon>
        <taxon>Euteleostomi</taxon>
        <taxon>Amphibia</taxon>
        <taxon>Batrachia</taxon>
        <taxon>Anura</taxon>
        <taxon>Neobatrachia</taxon>
        <taxon>Hyloidea</taxon>
        <taxon>Leptodactylidae</taxon>
        <taxon>Leiuperinae</taxon>
        <taxon>Engystomops</taxon>
    </lineage>
</organism>
<feature type="region of interest" description="Disordered" evidence="1">
    <location>
        <begin position="1"/>
        <end position="35"/>
    </location>
</feature>
<gene>
    <name evidence="2" type="ORF">GDO81_026953</name>
</gene>
<evidence type="ECO:0000256" key="1">
    <source>
        <dbReference type="SAM" id="MobiDB-lite"/>
    </source>
</evidence>
<dbReference type="EMBL" id="WNYA01048836">
    <property type="protein sequence ID" value="KAG8536185.1"/>
    <property type="molecule type" value="Genomic_DNA"/>
</dbReference>
<accession>A0AAV6YKK9</accession>
<comment type="caution">
    <text evidence="2">The sequence shown here is derived from an EMBL/GenBank/DDBJ whole genome shotgun (WGS) entry which is preliminary data.</text>
</comment>
<dbReference type="Proteomes" id="UP000824782">
    <property type="component" value="Unassembled WGS sequence"/>
</dbReference>
<evidence type="ECO:0000313" key="3">
    <source>
        <dbReference type="Proteomes" id="UP000824782"/>
    </source>
</evidence>
<dbReference type="AlphaFoldDB" id="A0AAV6YKK9"/>